<dbReference type="GO" id="GO:0006075">
    <property type="term" value="P:(1-&gt;3)-beta-D-glucan biosynthetic process"/>
    <property type="evidence" value="ECO:0007669"/>
    <property type="project" value="InterPro"/>
</dbReference>
<keyword evidence="2" id="KW-0328">Glycosyltransferase</keyword>
<keyword evidence="2" id="KW-0808">Transferase</keyword>
<dbReference type="GO" id="GO:0000148">
    <property type="term" value="C:1,3-beta-D-glucan synthase complex"/>
    <property type="evidence" value="ECO:0007669"/>
    <property type="project" value="InterPro"/>
</dbReference>
<dbReference type="PANTHER" id="PTHR12741:SF16">
    <property type="entry name" value="CALLOSE SYNTHASE 7"/>
    <property type="match status" value="1"/>
</dbReference>
<dbReference type="PANTHER" id="PTHR12741">
    <property type="entry name" value="LYST-INTERACTING PROTEIN LIP5 DOPAMINE RESPONSIVE PROTEIN DRG-1"/>
    <property type="match status" value="1"/>
</dbReference>
<sequence length="195" mass="22050">MQPSFESSCSENGVLIPHKTSSTLNHRLMQCPSLTLSIREGCKEIYRIKLPGPPTLIGEGIPENQNHAIIFTRGEALQTRDMNQDNYYEESFKMRNVLEEFRKEHNGQRKPTILGIREHIFTGSVSSLACFMSNEKTSLVTIGHRILANPLRFQFGEVCDFQFEKKGTRCSGVESTGIPAHQSTIPVQFRALDLH</sequence>
<feature type="domain" description="Glycosyl transferase 48" evidence="1">
    <location>
        <begin position="41"/>
        <end position="151"/>
    </location>
</feature>
<dbReference type="GO" id="GO:0003843">
    <property type="term" value="F:1,3-beta-D-glucan synthase activity"/>
    <property type="evidence" value="ECO:0007669"/>
    <property type="project" value="UniProtKB-EC"/>
</dbReference>
<keyword evidence="3" id="KW-1185">Reference proteome</keyword>
<evidence type="ECO:0000259" key="1">
    <source>
        <dbReference type="Pfam" id="PF02364"/>
    </source>
</evidence>
<dbReference type="AlphaFoldDB" id="A0A445FRQ3"/>
<dbReference type="GO" id="GO:0005886">
    <property type="term" value="C:plasma membrane"/>
    <property type="evidence" value="ECO:0007669"/>
    <property type="project" value="TreeGrafter"/>
</dbReference>
<evidence type="ECO:0000313" key="3">
    <source>
        <dbReference type="Proteomes" id="UP000289340"/>
    </source>
</evidence>
<dbReference type="Pfam" id="PF02364">
    <property type="entry name" value="Glucan_synthase"/>
    <property type="match status" value="1"/>
</dbReference>
<evidence type="ECO:0000313" key="2">
    <source>
        <dbReference type="EMBL" id="RZB51562.1"/>
    </source>
</evidence>
<name>A0A445FRQ3_GLYSO</name>
<comment type="caution">
    <text evidence="2">The sequence shown here is derived from an EMBL/GenBank/DDBJ whole genome shotgun (WGS) entry which is preliminary data.</text>
</comment>
<proteinExistence type="predicted"/>
<dbReference type="EC" id="2.4.1.34" evidence="2"/>
<dbReference type="EMBL" id="QZWG01000018">
    <property type="protein sequence ID" value="RZB51562.1"/>
    <property type="molecule type" value="Genomic_DNA"/>
</dbReference>
<organism evidence="2 3">
    <name type="scientific">Glycine soja</name>
    <name type="common">Wild soybean</name>
    <dbReference type="NCBI Taxonomy" id="3848"/>
    <lineage>
        <taxon>Eukaryota</taxon>
        <taxon>Viridiplantae</taxon>
        <taxon>Streptophyta</taxon>
        <taxon>Embryophyta</taxon>
        <taxon>Tracheophyta</taxon>
        <taxon>Spermatophyta</taxon>
        <taxon>Magnoliopsida</taxon>
        <taxon>eudicotyledons</taxon>
        <taxon>Gunneridae</taxon>
        <taxon>Pentapetalae</taxon>
        <taxon>rosids</taxon>
        <taxon>fabids</taxon>
        <taxon>Fabales</taxon>
        <taxon>Fabaceae</taxon>
        <taxon>Papilionoideae</taxon>
        <taxon>50 kb inversion clade</taxon>
        <taxon>NPAAA clade</taxon>
        <taxon>indigoferoid/millettioid clade</taxon>
        <taxon>Phaseoleae</taxon>
        <taxon>Glycine</taxon>
        <taxon>Glycine subgen. Soja</taxon>
    </lineage>
</organism>
<protein>
    <submittedName>
        <fullName evidence="2">Putative callose synthase 6</fullName>
        <ecNumber evidence="2">2.4.1.34</ecNumber>
    </submittedName>
</protein>
<dbReference type="Proteomes" id="UP000289340">
    <property type="component" value="Chromosome 18"/>
</dbReference>
<accession>A0A445FRQ3</accession>
<dbReference type="InterPro" id="IPR003440">
    <property type="entry name" value="Glyco_trans_48_dom"/>
</dbReference>
<reference evidence="2 3" key="1">
    <citation type="submission" date="2018-09" db="EMBL/GenBank/DDBJ databases">
        <title>A high-quality reference genome of wild soybean provides a powerful tool to mine soybean genomes.</title>
        <authorList>
            <person name="Xie M."/>
            <person name="Chung C.Y.L."/>
            <person name="Li M.-W."/>
            <person name="Wong F.-L."/>
            <person name="Chan T.-F."/>
            <person name="Lam H.-M."/>
        </authorList>
    </citation>
    <scope>NUCLEOTIDE SEQUENCE [LARGE SCALE GENOMIC DNA]</scope>
    <source>
        <strain evidence="3">cv. W05</strain>
        <tissue evidence="2">Hypocotyl of etiolated seedlings</tissue>
    </source>
</reference>
<gene>
    <name evidence="2" type="ORF">D0Y65_048119</name>
</gene>